<name>A0A2P2P2A5_RHIMU</name>
<protein>
    <submittedName>
        <fullName evidence="2">Uncharacterized protein</fullName>
    </submittedName>
</protein>
<dbReference type="AlphaFoldDB" id="A0A2P2P2A5"/>
<organism evidence="2">
    <name type="scientific">Rhizophora mucronata</name>
    <name type="common">Asiatic mangrove</name>
    <dbReference type="NCBI Taxonomy" id="61149"/>
    <lineage>
        <taxon>Eukaryota</taxon>
        <taxon>Viridiplantae</taxon>
        <taxon>Streptophyta</taxon>
        <taxon>Embryophyta</taxon>
        <taxon>Tracheophyta</taxon>
        <taxon>Spermatophyta</taxon>
        <taxon>Magnoliopsida</taxon>
        <taxon>eudicotyledons</taxon>
        <taxon>Gunneridae</taxon>
        <taxon>Pentapetalae</taxon>
        <taxon>rosids</taxon>
        <taxon>fabids</taxon>
        <taxon>Malpighiales</taxon>
        <taxon>Rhizophoraceae</taxon>
        <taxon>Rhizophora</taxon>
    </lineage>
</organism>
<sequence>MVNWRINVLIFTGLNDLLLVTFLVSR</sequence>
<accession>A0A2P2P2A5</accession>
<feature type="transmembrane region" description="Helical" evidence="1">
    <location>
        <begin position="6"/>
        <end position="24"/>
    </location>
</feature>
<keyword evidence="1" id="KW-0472">Membrane</keyword>
<proteinExistence type="predicted"/>
<reference evidence="2" key="1">
    <citation type="submission" date="2018-02" db="EMBL/GenBank/DDBJ databases">
        <title>Rhizophora mucronata_Transcriptome.</title>
        <authorList>
            <person name="Meera S.P."/>
            <person name="Sreeshan A."/>
            <person name="Augustine A."/>
        </authorList>
    </citation>
    <scope>NUCLEOTIDE SEQUENCE</scope>
    <source>
        <tissue evidence="2">Leaf</tissue>
    </source>
</reference>
<keyword evidence="1" id="KW-0812">Transmembrane</keyword>
<evidence type="ECO:0000313" key="2">
    <source>
        <dbReference type="EMBL" id="MBX48857.1"/>
    </source>
</evidence>
<keyword evidence="1" id="KW-1133">Transmembrane helix</keyword>
<evidence type="ECO:0000256" key="1">
    <source>
        <dbReference type="SAM" id="Phobius"/>
    </source>
</evidence>
<dbReference type="EMBL" id="GGEC01068373">
    <property type="protein sequence ID" value="MBX48857.1"/>
    <property type="molecule type" value="Transcribed_RNA"/>
</dbReference>